<dbReference type="SMART" id="SM00320">
    <property type="entry name" value="WD40"/>
    <property type="match status" value="7"/>
</dbReference>
<accession>A0ABN8NE52</accession>
<comment type="similarity">
    <text evidence="1">Belongs to the TCAB1 family.</text>
</comment>
<dbReference type="InterPro" id="IPR001680">
    <property type="entry name" value="WD40_rpt"/>
</dbReference>
<proteinExistence type="inferred from homology"/>
<feature type="region of interest" description="Disordered" evidence="4">
    <location>
        <begin position="1"/>
        <end position="31"/>
    </location>
</feature>
<evidence type="ECO:0000256" key="3">
    <source>
        <dbReference type="PROSITE-ProRule" id="PRU00221"/>
    </source>
</evidence>
<protein>
    <recommendedName>
        <fullName evidence="2">WD repeat-containing protein 79</fullName>
    </recommendedName>
</protein>
<feature type="repeat" description="WD" evidence="3">
    <location>
        <begin position="428"/>
        <end position="470"/>
    </location>
</feature>
<sequence>MSDVINTGPSEKDNVGNVQGKSNYPPSFGMATDVATEKPAASETVIACTQKEPSSFEHKGIQLQESLKSDQGSLNIIGQEVVRNEEMCDSRDSDHKERSSDDKLVEDKRIQDQGCPAEIVKRDLLEENPKTIQLGKPSYLSGQLQQEKDIEVNNQQLTDVVEQDTSCSENKDVIDSVTVDNCEKRTNEDKLEKDTPMETEEYSNQLVSTIRYNFTTSPEQVTGAWQDFESPASNFLKGCKWSPDGSCVLTNSDDNVLRIFNLPVDLYNGTAVHGLSEMVSVLQMPEGETVYDYCWYPFMSSLDPDTCCLLSSSRDHPIHMWDAFTGSIRCTYRTYNHLDELVAANCLSFNLDGSCIYAGFNKMVRIFDTARPGRDFQERPTTVKKEGQTGIISSIAFSPDNSGMYALGSYSKSVGVYSESDGQLIFLLQGQQGGVTHVMFSPDGTKLYSGGRKDDEIICWDVRNPGTVLYCMNRSVDTNQRVYFDIDRSGQYIISGNADGTVSIWDSTNPPVTSETTTEATLQPVMQFVAHGDFVNGVSFHPSLPLLATTSGQRQFAEPGSDSDEDHVNAMDQDTGIQVDNSLRIWTGA</sequence>
<gene>
    <name evidence="5" type="ORF">PLOB_00013882</name>
</gene>
<comment type="caution">
    <text evidence="5">The sequence shown here is derived from an EMBL/GenBank/DDBJ whole genome shotgun (WGS) entry which is preliminary data.</text>
</comment>
<dbReference type="Gene3D" id="2.130.10.10">
    <property type="entry name" value="YVTN repeat-like/Quinoprotein amine dehydrogenase"/>
    <property type="match status" value="2"/>
</dbReference>
<dbReference type="InterPro" id="IPR036322">
    <property type="entry name" value="WD40_repeat_dom_sf"/>
</dbReference>
<dbReference type="PROSITE" id="PS50082">
    <property type="entry name" value="WD_REPEATS_2"/>
    <property type="match status" value="2"/>
</dbReference>
<dbReference type="EMBL" id="CALNXK010000018">
    <property type="protein sequence ID" value="CAH3105850.1"/>
    <property type="molecule type" value="Genomic_DNA"/>
</dbReference>
<evidence type="ECO:0000256" key="1">
    <source>
        <dbReference type="ARBA" id="ARBA00038279"/>
    </source>
</evidence>
<evidence type="ECO:0000313" key="5">
    <source>
        <dbReference type="EMBL" id="CAH3105850.1"/>
    </source>
</evidence>
<keyword evidence="6" id="KW-1185">Reference proteome</keyword>
<feature type="repeat" description="WD" evidence="3">
    <location>
        <begin position="489"/>
        <end position="506"/>
    </location>
</feature>
<dbReference type="PANTHER" id="PTHR13211:SF0">
    <property type="entry name" value="TELOMERASE CAJAL BODY PROTEIN 1"/>
    <property type="match status" value="1"/>
</dbReference>
<keyword evidence="3" id="KW-0853">WD repeat</keyword>
<evidence type="ECO:0000256" key="2">
    <source>
        <dbReference type="ARBA" id="ARBA00041558"/>
    </source>
</evidence>
<dbReference type="Proteomes" id="UP001159405">
    <property type="component" value="Unassembled WGS sequence"/>
</dbReference>
<dbReference type="InterPro" id="IPR051150">
    <property type="entry name" value="SWT21/TCAB1_mRNA_Telomere"/>
</dbReference>
<evidence type="ECO:0000256" key="4">
    <source>
        <dbReference type="SAM" id="MobiDB-lite"/>
    </source>
</evidence>
<dbReference type="InterPro" id="IPR015943">
    <property type="entry name" value="WD40/YVTN_repeat-like_dom_sf"/>
</dbReference>
<evidence type="ECO:0000313" key="6">
    <source>
        <dbReference type="Proteomes" id="UP001159405"/>
    </source>
</evidence>
<organism evidence="5 6">
    <name type="scientific">Porites lobata</name>
    <dbReference type="NCBI Taxonomy" id="104759"/>
    <lineage>
        <taxon>Eukaryota</taxon>
        <taxon>Metazoa</taxon>
        <taxon>Cnidaria</taxon>
        <taxon>Anthozoa</taxon>
        <taxon>Hexacorallia</taxon>
        <taxon>Scleractinia</taxon>
        <taxon>Fungiina</taxon>
        <taxon>Poritidae</taxon>
        <taxon>Porites</taxon>
    </lineage>
</organism>
<dbReference type="PANTHER" id="PTHR13211">
    <property type="entry name" value="TELOMERASE CAJAL BODY PROTEIN 1"/>
    <property type="match status" value="1"/>
</dbReference>
<dbReference type="SUPFAM" id="SSF50978">
    <property type="entry name" value="WD40 repeat-like"/>
    <property type="match status" value="1"/>
</dbReference>
<name>A0ABN8NE52_9CNID</name>
<dbReference type="Pfam" id="PF00400">
    <property type="entry name" value="WD40"/>
    <property type="match status" value="4"/>
</dbReference>
<feature type="compositionally biased region" description="Polar residues" evidence="4">
    <location>
        <begin position="16"/>
        <end position="25"/>
    </location>
</feature>
<reference evidence="5 6" key="1">
    <citation type="submission" date="2022-05" db="EMBL/GenBank/DDBJ databases">
        <authorList>
            <consortium name="Genoscope - CEA"/>
            <person name="William W."/>
        </authorList>
    </citation>
    <scope>NUCLEOTIDE SEQUENCE [LARGE SCALE GENOMIC DNA]</scope>
</reference>